<dbReference type="SUPFAM" id="SSF48403">
    <property type="entry name" value="Ankyrin repeat"/>
    <property type="match status" value="1"/>
</dbReference>
<dbReference type="OrthoDB" id="188462at2759"/>
<dbReference type="PANTHER" id="PTHR24171:SF9">
    <property type="entry name" value="ANKYRIN REPEAT DOMAIN-CONTAINING PROTEIN 39"/>
    <property type="match status" value="1"/>
</dbReference>
<dbReference type="InterPro" id="IPR000768">
    <property type="entry name" value="ART"/>
</dbReference>
<dbReference type="PROSITE" id="PS50297">
    <property type="entry name" value="ANK_REP_REGION"/>
    <property type="match status" value="3"/>
</dbReference>
<feature type="region of interest" description="Disordered" evidence="10">
    <location>
        <begin position="232"/>
        <end position="298"/>
    </location>
</feature>
<feature type="compositionally biased region" description="Polar residues" evidence="10">
    <location>
        <begin position="264"/>
        <end position="273"/>
    </location>
</feature>
<keyword evidence="9" id="KW-0520">NAD</keyword>
<keyword evidence="4" id="KW-0548">Nucleotidyltransferase</keyword>
<keyword evidence="3 9" id="KW-0808">Transferase</keyword>
<organism evidence="11 12">
    <name type="scientific">Pelagomonas calceolata</name>
    <dbReference type="NCBI Taxonomy" id="35677"/>
    <lineage>
        <taxon>Eukaryota</taxon>
        <taxon>Sar</taxon>
        <taxon>Stramenopiles</taxon>
        <taxon>Ochrophyta</taxon>
        <taxon>Pelagophyceae</taxon>
        <taxon>Pelagomonadales</taxon>
        <taxon>Pelagomonadaceae</taxon>
        <taxon>Pelagomonas</taxon>
    </lineage>
</organism>
<evidence type="ECO:0000256" key="3">
    <source>
        <dbReference type="ARBA" id="ARBA00022679"/>
    </source>
</evidence>
<evidence type="ECO:0000313" key="12">
    <source>
        <dbReference type="Proteomes" id="UP000789595"/>
    </source>
</evidence>
<name>A0A8J2SKU5_9STRA</name>
<dbReference type="PROSITE" id="PS50088">
    <property type="entry name" value="ANK_REPEAT"/>
    <property type="match status" value="3"/>
</dbReference>
<dbReference type="AlphaFoldDB" id="A0A8J2SKU5"/>
<gene>
    <name evidence="11" type="ORF">PECAL_4P15300</name>
</gene>
<comment type="catalytic activity">
    <reaction evidence="7 9">
        <text>L-arginyl-[protein] + NAD(+) = N(omega)-(ADP-D-ribosyl)-L-arginyl-[protein] + nicotinamide + H(+)</text>
        <dbReference type="Rhea" id="RHEA:19149"/>
        <dbReference type="Rhea" id="RHEA-COMP:10532"/>
        <dbReference type="Rhea" id="RHEA-COMP:15087"/>
        <dbReference type="ChEBI" id="CHEBI:15378"/>
        <dbReference type="ChEBI" id="CHEBI:17154"/>
        <dbReference type="ChEBI" id="CHEBI:29965"/>
        <dbReference type="ChEBI" id="CHEBI:57540"/>
        <dbReference type="ChEBI" id="CHEBI:142554"/>
        <dbReference type="EC" id="2.4.2.31"/>
    </reaction>
</comment>
<dbReference type="Pfam" id="PF01129">
    <property type="entry name" value="ART"/>
    <property type="match status" value="1"/>
</dbReference>
<evidence type="ECO:0000256" key="9">
    <source>
        <dbReference type="RuleBase" id="RU361228"/>
    </source>
</evidence>
<reference evidence="11" key="1">
    <citation type="submission" date="2021-11" db="EMBL/GenBank/DDBJ databases">
        <authorList>
            <consortium name="Genoscope - CEA"/>
            <person name="William W."/>
        </authorList>
    </citation>
    <scope>NUCLEOTIDE SEQUENCE</scope>
</reference>
<evidence type="ECO:0000256" key="5">
    <source>
        <dbReference type="ARBA" id="ARBA00022737"/>
    </source>
</evidence>
<comment type="caution">
    <text evidence="11">The sequence shown here is derived from an EMBL/GenBank/DDBJ whole genome shotgun (WGS) entry which is preliminary data.</text>
</comment>
<dbReference type="InterPro" id="IPR002110">
    <property type="entry name" value="Ankyrin_rpt"/>
</dbReference>
<feature type="repeat" description="ANK" evidence="8">
    <location>
        <begin position="64"/>
        <end position="96"/>
    </location>
</feature>
<evidence type="ECO:0000256" key="6">
    <source>
        <dbReference type="ARBA" id="ARBA00023043"/>
    </source>
</evidence>
<keyword evidence="5" id="KW-0677">Repeat</keyword>
<protein>
    <recommendedName>
        <fullName evidence="9">NAD(P)(+)--arginine ADP-ribosyltransferase</fullName>
        <ecNumber evidence="9">2.4.2.31</ecNumber>
    </recommendedName>
    <alternativeName>
        <fullName evidence="9">Mono(ADP-ribosyl)transferase</fullName>
    </alternativeName>
</protein>
<feature type="repeat" description="ANK" evidence="8">
    <location>
        <begin position="97"/>
        <end position="129"/>
    </location>
</feature>
<dbReference type="PANTHER" id="PTHR24171">
    <property type="entry name" value="ANKYRIN REPEAT DOMAIN-CONTAINING PROTEIN 39-RELATED"/>
    <property type="match status" value="1"/>
</dbReference>
<comment type="similarity">
    <text evidence="1 9">Belongs to the Arg-specific ADP-ribosyltransferase family.</text>
</comment>
<evidence type="ECO:0000256" key="2">
    <source>
        <dbReference type="ARBA" id="ARBA00022676"/>
    </source>
</evidence>
<evidence type="ECO:0000256" key="1">
    <source>
        <dbReference type="ARBA" id="ARBA00009558"/>
    </source>
</evidence>
<keyword evidence="12" id="KW-1185">Reference proteome</keyword>
<keyword evidence="9" id="KW-0521">NADP</keyword>
<dbReference type="SMART" id="SM00248">
    <property type="entry name" value="ANK"/>
    <property type="match status" value="3"/>
</dbReference>
<proteinExistence type="inferred from homology"/>
<evidence type="ECO:0000256" key="8">
    <source>
        <dbReference type="PROSITE-ProRule" id="PRU00023"/>
    </source>
</evidence>
<dbReference type="Gene3D" id="3.90.176.10">
    <property type="entry name" value="Toxin ADP-ribosyltransferase, Chain A, domain 1"/>
    <property type="match status" value="1"/>
</dbReference>
<evidence type="ECO:0000256" key="4">
    <source>
        <dbReference type="ARBA" id="ARBA00022695"/>
    </source>
</evidence>
<dbReference type="Gene3D" id="1.25.40.20">
    <property type="entry name" value="Ankyrin repeat-containing domain"/>
    <property type="match status" value="1"/>
</dbReference>
<dbReference type="GO" id="GO:0106274">
    <property type="term" value="F:NAD+-protein-arginine ADP-ribosyltransferase activity"/>
    <property type="evidence" value="ECO:0007669"/>
    <property type="project" value="UniProtKB-EC"/>
</dbReference>
<feature type="repeat" description="ANK" evidence="8">
    <location>
        <begin position="32"/>
        <end position="64"/>
    </location>
</feature>
<evidence type="ECO:0000313" key="11">
    <source>
        <dbReference type="EMBL" id="CAH0374258.1"/>
    </source>
</evidence>
<dbReference type="EMBL" id="CAKKNE010000004">
    <property type="protein sequence ID" value="CAH0374258.1"/>
    <property type="molecule type" value="Genomic_DNA"/>
</dbReference>
<dbReference type="SUPFAM" id="SSF56399">
    <property type="entry name" value="ADP-ribosylation"/>
    <property type="match status" value="1"/>
</dbReference>
<dbReference type="InterPro" id="IPR036770">
    <property type="entry name" value="Ankyrin_rpt-contain_sf"/>
</dbReference>
<keyword evidence="6 8" id="KW-0040">ANK repeat</keyword>
<feature type="region of interest" description="Disordered" evidence="10">
    <location>
        <begin position="175"/>
        <end position="219"/>
    </location>
</feature>
<keyword evidence="2 9" id="KW-0328">Glycosyltransferase</keyword>
<dbReference type="Proteomes" id="UP000789595">
    <property type="component" value="Unassembled WGS sequence"/>
</dbReference>
<dbReference type="EC" id="2.4.2.31" evidence="9"/>
<dbReference type="GO" id="GO:0016779">
    <property type="term" value="F:nucleotidyltransferase activity"/>
    <property type="evidence" value="ECO:0007669"/>
    <property type="project" value="UniProtKB-KW"/>
</dbReference>
<accession>A0A8J2SKU5</accession>
<dbReference type="PROSITE" id="PS51996">
    <property type="entry name" value="TR_MART"/>
    <property type="match status" value="1"/>
</dbReference>
<evidence type="ECO:0000256" key="7">
    <source>
        <dbReference type="ARBA" id="ARBA00047597"/>
    </source>
</evidence>
<dbReference type="Pfam" id="PF12796">
    <property type="entry name" value="Ank_2"/>
    <property type="match status" value="1"/>
</dbReference>
<sequence length="526" mass="55964">MELVAAARSGRTNDVRRLLDAEGCRVDDEGEAGGSPLWYACAGGHYQCAKLLLLRGAAVDRERDGTTPLLVACQNGRLDVCELLIERGASIATPTTSGLSALNTAARGGHADIVALLLARGFSRGAETAFAREIAKIHGHTDVVELLDAFARGDPPPPPPKSPIVDITVDRVEVSSPPSGVAGPTPADELAGAMGLCGSPRTDASDGPPSRSNSPATLPGALAGAIDFFGCGSPQEVVDADDAPASPPPRARQSDAPASPPSPGTISSASASPTRRRWPSVQVDSDEEDYAPPAGQLHHRLKPVAEETSLLPPLTLKDPGTSCREELERLEARGSIPSGLVGDCLRRTGELRLDTPVLLDDDELLALVAYTYDNQSGSPAGQFYEEVNRALRNRRGRRELVQRWGGVLYYLMAALTRLPDMSGLFYRVCPDRLQLSNYPVGGRIQYGAFFSVTADLATATAVADTTTDVILRLRLKHGRAVEDYSCFPDTQEIVASARARFVVASGPRVEGGFTYVDLVEESREDF</sequence>
<evidence type="ECO:0000256" key="10">
    <source>
        <dbReference type="SAM" id="MobiDB-lite"/>
    </source>
</evidence>